<dbReference type="GO" id="GO:0032259">
    <property type="term" value="P:methylation"/>
    <property type="evidence" value="ECO:0007669"/>
    <property type="project" value="UniProtKB-KW"/>
</dbReference>
<dbReference type="PANTHER" id="PTHR13200">
    <property type="entry name" value="EEF1A LYSINE METHYLTRANSFERASE 1"/>
    <property type="match status" value="1"/>
</dbReference>
<dbReference type="AlphaFoldDB" id="A0A8B8FU58"/>
<dbReference type="PANTHER" id="PTHR13200:SF0">
    <property type="entry name" value="EEF1A LYSINE METHYLTRANSFERASE 1"/>
    <property type="match status" value="1"/>
</dbReference>
<dbReference type="RefSeq" id="XP_025414499.1">
    <property type="nucleotide sequence ID" value="XM_025558714.1"/>
</dbReference>
<keyword evidence="4 5" id="KW-0808">Transferase</keyword>
<comment type="similarity">
    <text evidence="5">Belongs to the class I-like SAM-binding methyltransferase superfamily. EFM5 family.</text>
</comment>
<dbReference type="OrthoDB" id="206354at2759"/>
<evidence type="ECO:0000256" key="2">
    <source>
        <dbReference type="ARBA" id="ARBA00022490"/>
    </source>
</evidence>
<dbReference type="PROSITE" id="PS00092">
    <property type="entry name" value="N6_MTASE"/>
    <property type="match status" value="1"/>
</dbReference>
<dbReference type="HAMAP" id="MF_03187">
    <property type="entry name" value="Methyltr_EFM5"/>
    <property type="match status" value="1"/>
</dbReference>
<comment type="subcellular location">
    <subcellularLocation>
        <location evidence="1 5">Cytoplasm</location>
    </subcellularLocation>
</comment>
<dbReference type="Proteomes" id="UP000694846">
    <property type="component" value="Unplaced"/>
</dbReference>
<evidence type="ECO:0000256" key="5">
    <source>
        <dbReference type="HAMAP-Rule" id="MF_03187"/>
    </source>
</evidence>
<evidence type="ECO:0000256" key="4">
    <source>
        <dbReference type="ARBA" id="ARBA00022679"/>
    </source>
</evidence>
<evidence type="ECO:0000256" key="1">
    <source>
        <dbReference type="ARBA" id="ARBA00004496"/>
    </source>
</evidence>
<dbReference type="InterPro" id="IPR002052">
    <property type="entry name" value="DNA_methylase_N6_adenine_CS"/>
</dbReference>
<keyword evidence="3 5" id="KW-0489">Methyltransferase</keyword>
<keyword evidence="2 5" id="KW-0963">Cytoplasm</keyword>
<dbReference type="InterPro" id="IPR041370">
    <property type="entry name" value="Mlase_EEF1AKMT1/ZCCHC4"/>
</dbReference>
<evidence type="ECO:0000256" key="3">
    <source>
        <dbReference type="ARBA" id="ARBA00022603"/>
    </source>
</evidence>
<gene>
    <name evidence="7" type="primary">LOC112686444</name>
</gene>
<proteinExistence type="inferred from homology"/>
<dbReference type="GO" id="GO:0016279">
    <property type="term" value="F:protein-lysine N-methyltransferase activity"/>
    <property type="evidence" value="ECO:0007669"/>
    <property type="project" value="UniProtKB-UniRule"/>
</dbReference>
<comment type="function">
    <text evidence="5">S-adenosyl-L-methionine-dependent protein-lysine N-methyltransferase that methylates elongation factor 1-alpha.</text>
</comment>
<protein>
    <recommendedName>
        <fullName evidence="5">Protein-lysine N-methyltransferase LOC112686444</fullName>
        <ecNumber evidence="5">2.1.1.-</ecNumber>
    </recommendedName>
</protein>
<reference evidence="7" key="1">
    <citation type="submission" date="2025-08" db="UniProtKB">
        <authorList>
            <consortium name="RefSeq"/>
        </authorList>
    </citation>
    <scope>IDENTIFICATION</scope>
    <source>
        <tissue evidence="7">Whole body</tissue>
    </source>
</reference>
<sequence length="209" mass="24362">MSISEEDCDDLQLSAEAQRALKEFYEEQNEKLLLHNDDTNNIQFDEDWQLSQFWYDEKTCERIVECVLKAVGPNGTVALISCPTLYKTFKEKSPTISIKLFEYDKRFDVYGSNYVFYDYNEPMRFDQELLNSFDLVIVDPPFLSEECLTKSLQTTKSLTRKHIILCTGGIMEELAKKLLDVHKCSFEPKHKNNLANQFACFTNFPSELD</sequence>
<evidence type="ECO:0000313" key="7">
    <source>
        <dbReference type="RefSeq" id="XP_025414499.1"/>
    </source>
</evidence>
<accession>A0A8B8FU58</accession>
<dbReference type="GO" id="GO:0003676">
    <property type="term" value="F:nucleic acid binding"/>
    <property type="evidence" value="ECO:0007669"/>
    <property type="project" value="InterPro"/>
</dbReference>
<dbReference type="EC" id="2.1.1.-" evidence="5"/>
<evidence type="ECO:0000313" key="6">
    <source>
        <dbReference type="Proteomes" id="UP000694846"/>
    </source>
</evidence>
<dbReference type="GeneID" id="112686444"/>
<organism evidence="6 7">
    <name type="scientific">Sipha flava</name>
    <name type="common">yellow sugarcane aphid</name>
    <dbReference type="NCBI Taxonomy" id="143950"/>
    <lineage>
        <taxon>Eukaryota</taxon>
        <taxon>Metazoa</taxon>
        <taxon>Ecdysozoa</taxon>
        <taxon>Arthropoda</taxon>
        <taxon>Hexapoda</taxon>
        <taxon>Insecta</taxon>
        <taxon>Pterygota</taxon>
        <taxon>Neoptera</taxon>
        <taxon>Paraneoptera</taxon>
        <taxon>Hemiptera</taxon>
        <taxon>Sternorrhyncha</taxon>
        <taxon>Aphidomorpha</taxon>
        <taxon>Aphidoidea</taxon>
        <taxon>Aphididae</taxon>
        <taxon>Sipha</taxon>
    </lineage>
</organism>
<keyword evidence="6" id="KW-1185">Reference proteome</keyword>
<dbReference type="InterPro" id="IPR019369">
    <property type="entry name" value="Efm5/EEF1AKMT1"/>
</dbReference>
<dbReference type="GO" id="GO:0005737">
    <property type="term" value="C:cytoplasm"/>
    <property type="evidence" value="ECO:0007669"/>
    <property type="project" value="UniProtKB-SubCell"/>
</dbReference>
<name>A0A8B8FU58_9HEMI</name>
<dbReference type="Pfam" id="PF10237">
    <property type="entry name" value="N6-adenineMlase"/>
    <property type="match status" value="1"/>
</dbReference>